<reference evidence="5 6" key="1">
    <citation type="journal article" date="2020" name="Biotechnol. Biofuels">
        <title>New insights from the biogas microbiome by comprehensive genome-resolved metagenomics of nearly 1600 species originating from multiple anaerobic digesters.</title>
        <authorList>
            <person name="Campanaro S."/>
            <person name="Treu L."/>
            <person name="Rodriguez-R L.M."/>
            <person name="Kovalovszki A."/>
            <person name="Ziels R.M."/>
            <person name="Maus I."/>
            <person name="Zhu X."/>
            <person name="Kougias P.G."/>
            <person name="Basile A."/>
            <person name="Luo G."/>
            <person name="Schluter A."/>
            <person name="Konstantinidis K.T."/>
            <person name="Angelidaki I."/>
        </authorList>
    </citation>
    <scope>NUCLEOTIDE SEQUENCE [LARGE SCALE GENOMIC DNA]</scope>
    <source>
        <strain evidence="5">AS19jrsBPTG_9</strain>
    </source>
</reference>
<keyword evidence="2" id="KW-1133">Transmembrane helix</keyword>
<organism evidence="5 6">
    <name type="scientific">Candidatus Dojkabacteria bacterium</name>
    <dbReference type="NCBI Taxonomy" id="2099670"/>
    <lineage>
        <taxon>Bacteria</taxon>
        <taxon>Candidatus Dojkabacteria</taxon>
    </lineage>
</organism>
<keyword evidence="2" id="KW-0812">Transmembrane</keyword>
<dbReference type="Gene3D" id="3.50.90.10">
    <property type="entry name" value="YerB-like"/>
    <property type="match status" value="1"/>
</dbReference>
<feature type="transmembrane region" description="Helical" evidence="2">
    <location>
        <begin position="40"/>
        <end position="63"/>
    </location>
</feature>
<feature type="non-terminal residue" evidence="5">
    <location>
        <position position="368"/>
    </location>
</feature>
<dbReference type="Proteomes" id="UP000564033">
    <property type="component" value="Unassembled WGS sequence"/>
</dbReference>
<keyword evidence="2" id="KW-0472">Membrane</keyword>
<evidence type="ECO:0000256" key="1">
    <source>
        <dbReference type="SAM" id="MobiDB-lite"/>
    </source>
</evidence>
<evidence type="ECO:0000259" key="3">
    <source>
        <dbReference type="Pfam" id="PF11258"/>
    </source>
</evidence>
<gene>
    <name evidence="5" type="ORF">GX888_00200</name>
</gene>
<feature type="domain" description="DUF3048" evidence="3">
    <location>
        <begin position="124"/>
        <end position="258"/>
    </location>
</feature>
<dbReference type="InterPro" id="IPR035328">
    <property type="entry name" value="DUF3048_C"/>
</dbReference>
<sequence>MAKEINISDKKGIEEEKKSSIKKQEKKKKEKKKLPRERKILILTLIGATILLGGIATFFYFGIFKLKKYKSPNQIVNISQGYIISAPISSLTLNIPTLIPSEPKTEESPINGLLFTKTEMDLLKRRRPIAVMINNHSEARPQSGLNSADIVYEALVESGITRYLAIFWSEAPSKVGPIRSARQYYLEWLSPYDALYIYDGCAKTDNPKTNACGNIYSYNIKSIATLGAWRWNDGRRYAPHNEYSSLEKAWEHAKAKKWDSVPSIDTYKFKKENSSDNRGERTKVKVTFYERLNNGGQYDAIWTYDPRTNRYLRTIGGRVDIDQETDTQIYARNVILQQVTLSPSYDNKARVILETIGEGKATYLIDGK</sequence>
<comment type="caution">
    <text evidence="5">The sequence shown here is derived from an EMBL/GenBank/DDBJ whole genome shotgun (WGS) entry which is preliminary data.</text>
</comment>
<evidence type="ECO:0000256" key="2">
    <source>
        <dbReference type="SAM" id="Phobius"/>
    </source>
</evidence>
<feature type="domain" description="DUF3048" evidence="4">
    <location>
        <begin position="298"/>
        <end position="368"/>
    </location>
</feature>
<dbReference type="EMBL" id="JAAZIL010000006">
    <property type="protein sequence ID" value="NLZ24160.1"/>
    <property type="molecule type" value="Genomic_DNA"/>
</dbReference>
<dbReference type="SUPFAM" id="SSF159774">
    <property type="entry name" value="YerB-like"/>
    <property type="match status" value="1"/>
</dbReference>
<dbReference type="Pfam" id="PF11258">
    <property type="entry name" value="DUF3048"/>
    <property type="match status" value="1"/>
</dbReference>
<dbReference type="InterPro" id="IPR021416">
    <property type="entry name" value="DUF3048_N"/>
</dbReference>
<evidence type="ECO:0000259" key="4">
    <source>
        <dbReference type="Pfam" id="PF17479"/>
    </source>
</evidence>
<protein>
    <submittedName>
        <fullName evidence="5">DUF3048 domain-containing protein</fullName>
    </submittedName>
</protein>
<evidence type="ECO:0000313" key="5">
    <source>
        <dbReference type="EMBL" id="NLZ24160.1"/>
    </source>
</evidence>
<evidence type="ECO:0000313" key="6">
    <source>
        <dbReference type="Proteomes" id="UP000564033"/>
    </source>
</evidence>
<proteinExistence type="predicted"/>
<accession>A0A847VCH3</accession>
<dbReference type="InterPro" id="IPR023158">
    <property type="entry name" value="YerB-like_sf"/>
</dbReference>
<feature type="compositionally biased region" description="Basic and acidic residues" evidence="1">
    <location>
        <begin position="1"/>
        <end position="23"/>
    </location>
</feature>
<name>A0A847VCH3_9BACT</name>
<dbReference type="Pfam" id="PF17479">
    <property type="entry name" value="DUF3048_C"/>
    <property type="match status" value="1"/>
</dbReference>
<dbReference type="AlphaFoldDB" id="A0A847VCH3"/>
<feature type="region of interest" description="Disordered" evidence="1">
    <location>
        <begin position="1"/>
        <end position="30"/>
    </location>
</feature>